<organism evidence="4">
    <name type="scientific">Schistosoma curassoni</name>
    <dbReference type="NCBI Taxonomy" id="6186"/>
    <lineage>
        <taxon>Eukaryota</taxon>
        <taxon>Metazoa</taxon>
        <taxon>Spiralia</taxon>
        <taxon>Lophotrochozoa</taxon>
        <taxon>Platyhelminthes</taxon>
        <taxon>Trematoda</taxon>
        <taxon>Digenea</taxon>
        <taxon>Strigeidida</taxon>
        <taxon>Schistosomatoidea</taxon>
        <taxon>Schistosomatidae</taxon>
        <taxon>Schistosoma</taxon>
    </lineage>
</organism>
<reference evidence="4" key="1">
    <citation type="submission" date="2016-06" db="UniProtKB">
        <authorList>
            <consortium name="WormBaseParasite"/>
        </authorList>
    </citation>
    <scope>IDENTIFICATION</scope>
</reference>
<sequence length="189" mass="21756">MFREANVGGIHYVDNVYELVYEDSALLAILEQRLSRKPESRRIYSDSEMGLQDAVSPMNLPFSYMDLELKTTLPPTPPPRSRIHEFDYSLQSTYYPYHLVLHPYEHDNSYRDISPLSDIIMSYGEQNEDSELFPRRPRIQVVHSPVEASNQITSGPTRGRAFSGSPTIYQTQGPYTKSRLTYMSPAKRS</sequence>
<evidence type="ECO:0000313" key="3">
    <source>
        <dbReference type="Proteomes" id="UP000279833"/>
    </source>
</evidence>
<dbReference type="EMBL" id="UZAK01040507">
    <property type="protein sequence ID" value="VDP64708.1"/>
    <property type="molecule type" value="Genomic_DNA"/>
</dbReference>
<proteinExistence type="predicted"/>
<dbReference type="WBParaSite" id="SCUD_0001801601-mRNA-1">
    <property type="protein sequence ID" value="SCUD_0001801601-mRNA-1"/>
    <property type="gene ID" value="SCUD_0001801601"/>
</dbReference>
<accession>A0A183KSH6</accession>
<feature type="region of interest" description="Disordered" evidence="1">
    <location>
        <begin position="150"/>
        <end position="170"/>
    </location>
</feature>
<keyword evidence="3" id="KW-1185">Reference proteome</keyword>
<evidence type="ECO:0000313" key="4">
    <source>
        <dbReference type="WBParaSite" id="SCUD_0001801601-mRNA-1"/>
    </source>
</evidence>
<name>A0A183KSH6_9TREM</name>
<reference evidence="2 3" key="2">
    <citation type="submission" date="2018-11" db="EMBL/GenBank/DDBJ databases">
        <authorList>
            <consortium name="Pathogen Informatics"/>
        </authorList>
    </citation>
    <scope>NUCLEOTIDE SEQUENCE [LARGE SCALE GENOMIC DNA]</scope>
    <source>
        <strain evidence="2">Dakar</strain>
        <strain evidence="3">Dakar, Senegal</strain>
    </source>
</reference>
<evidence type="ECO:0000256" key="1">
    <source>
        <dbReference type="SAM" id="MobiDB-lite"/>
    </source>
</evidence>
<protein>
    <submittedName>
        <fullName evidence="4">Velvet domain-containing protein</fullName>
    </submittedName>
</protein>
<dbReference type="STRING" id="6186.A0A183KSH6"/>
<evidence type="ECO:0000313" key="2">
    <source>
        <dbReference type="EMBL" id="VDP64708.1"/>
    </source>
</evidence>
<gene>
    <name evidence="2" type="ORF">SCUD_LOCUS18013</name>
</gene>
<dbReference type="Proteomes" id="UP000279833">
    <property type="component" value="Unassembled WGS sequence"/>
</dbReference>
<dbReference type="AlphaFoldDB" id="A0A183KSH6"/>